<feature type="region of interest" description="Disordered" evidence="1">
    <location>
        <begin position="30"/>
        <end position="87"/>
    </location>
</feature>
<sequence>MKSRSAWVRAGSLLFCPRPPLEILPTCSSREDAYSSHPRNSIQRVGDDEDAGARPRGSADNRRSASSSNALADTIRKSQSCEDKAEGAAKPLDGLSAMILPKLVPGLTLPASIQIVEDDERTLCELYEAHRREVMSTESWVPFCPPSNLFISYRTMPGFLRKPENGPDTASNSAASEDTDRNDPQPDGQESRVSADTSGSQHAPMQSSSLDVRIPLDDFSFDIERQALSTERRIPGGPLGTPYRFFTAETPSPIVDRAARTRQLLPLHVHDPLESPFRDISYLSDPASRRQGDHSIAPALEYFLQASPLRSEEGEASGDVREPSEPGAADTSANSTRRTPSISASDDADDKLTSIQDSHLTRSIAPISTFGREGRAESHNRVEADESWQTFLHSLDEDLDLHDRVDETLSVPVDSRLAFPTGAGAPSGSERSLQQSAGQPSPASTSRSLLQKMQCGEGLSPSQPSCSRSLCSSTASKASLAQLLGMSSSNQTSGSGRTGAPGGFIRPSSLDPTSCALRRRSLGSELGLSNHGDPASPAYEAQDAGRTPFVKRKSSGTTATPSTHGPSDSLSTLSSIVEVVISPDRSASCSSHSLSQELRITSVDRLSADLQIALQALDGAEASGLSSDSLPAGETEHTDTVPLQSLGASPARMLCDQHFYTHGIRQLETVDEVTEDSTVPSCGWDRHVNASLDQIWARQHHRHQSSLSTVLSSDMQHLLSNQVSVMEAARDRISSAGELGNTSASSHAGSTSLSQRSDVSHRSRGLCESLQLSAALVASPDASLAGYVRVLTRLNAPGAICPLIGPRSRLPSTATVGTLTTPRRAMGLNDSYWSSSPQSLSLEVPYDAAAPVSAAPELRPVSPVSSLHDQQTDLCKESTTNSQGRARRIERPLSIISLLSGLVSSADGLRASTRQSASQEEQTHQVRSAGAVRAAGQGASQPSASPSRLSHHQRIHGDADKMHRRRSTASVLSLGRTLSFYSGRRATMSSTPFALGTPRSSRLSIAESPWQVVEDRAGSHNFSPSFRAERVSIASPSPSIRSLSRKSAHILVPPVSQHVASTPVRRVRRKAVPGSGALERPRKESDAAEWANSVRQRVHALEVAADTQKSAEPAAASQHRRFPSTPTARSRRVVKTRVVLPAGRHKFSLVDRIHAPLPPLPREEHSQSQGGATEAWIDEAAPSSDTEPNQDCAASHSARSRLVPPISEHSLAQSDAPARRMNNGPMASTPPSAPPGVLSVVNSASPTVAARLKGKKPVRPLSEALPSRRKSRPCQQLGKENARPESTSALSGRFNKNNVSAASSSTVPEARAYGKPSASVARDTAGKAARRETFDLLKSGIRARFAGLR</sequence>
<dbReference type="RefSeq" id="XP_025369198.1">
    <property type="nucleotide sequence ID" value="XM_025510397.1"/>
</dbReference>
<feature type="compositionally biased region" description="Polar residues" evidence="1">
    <location>
        <begin position="191"/>
        <end position="209"/>
    </location>
</feature>
<feature type="compositionally biased region" description="Polar residues" evidence="1">
    <location>
        <begin position="331"/>
        <end position="344"/>
    </location>
</feature>
<feature type="compositionally biased region" description="Polar residues" evidence="1">
    <location>
        <begin position="1284"/>
        <end position="1307"/>
    </location>
</feature>
<evidence type="ECO:0000313" key="3">
    <source>
        <dbReference type="Proteomes" id="UP000245783"/>
    </source>
</evidence>
<feature type="region of interest" description="Disordered" evidence="1">
    <location>
        <begin position="1181"/>
        <end position="1328"/>
    </location>
</feature>
<accession>A0A316VYQ4</accession>
<feature type="compositionally biased region" description="Basic and acidic residues" evidence="1">
    <location>
        <begin position="372"/>
        <end position="382"/>
    </location>
</feature>
<evidence type="ECO:0000256" key="1">
    <source>
        <dbReference type="SAM" id="MobiDB-lite"/>
    </source>
</evidence>
<dbReference type="InParanoid" id="A0A316VYQ4"/>
<dbReference type="GeneID" id="37032267"/>
<dbReference type="EMBL" id="KZ819384">
    <property type="protein sequence ID" value="PWN42038.1"/>
    <property type="molecule type" value="Genomic_DNA"/>
</dbReference>
<reference evidence="2 3" key="1">
    <citation type="journal article" date="2018" name="Mol. Biol. Evol.">
        <title>Broad Genomic Sampling Reveals a Smut Pathogenic Ancestry of the Fungal Clade Ustilaginomycotina.</title>
        <authorList>
            <person name="Kijpornyongpan T."/>
            <person name="Mondo S.J."/>
            <person name="Barry K."/>
            <person name="Sandor L."/>
            <person name="Lee J."/>
            <person name="Lipzen A."/>
            <person name="Pangilinan J."/>
            <person name="LaButti K."/>
            <person name="Hainaut M."/>
            <person name="Henrissat B."/>
            <person name="Grigoriev I.V."/>
            <person name="Spatafora J.W."/>
            <person name="Aime M.C."/>
        </authorList>
    </citation>
    <scope>NUCLEOTIDE SEQUENCE [LARGE SCALE GENOMIC DNA]</scope>
    <source>
        <strain evidence="2 3">MCA 4658</strain>
    </source>
</reference>
<feature type="region of interest" description="Disordered" evidence="1">
    <location>
        <begin position="416"/>
        <end position="470"/>
    </location>
</feature>
<feature type="compositionally biased region" description="Polar residues" evidence="1">
    <location>
        <begin position="429"/>
        <end position="451"/>
    </location>
</feature>
<feature type="region of interest" description="Disordered" evidence="1">
    <location>
        <begin position="1104"/>
        <end position="1137"/>
    </location>
</feature>
<keyword evidence="3" id="KW-1185">Reference proteome</keyword>
<feature type="compositionally biased region" description="Low complexity" evidence="1">
    <location>
        <begin position="64"/>
        <end position="73"/>
    </location>
</feature>
<feature type="region of interest" description="Disordered" evidence="1">
    <location>
        <begin position="487"/>
        <end position="512"/>
    </location>
</feature>
<feature type="compositionally biased region" description="Polar residues" evidence="1">
    <location>
        <begin position="555"/>
        <end position="570"/>
    </location>
</feature>
<proteinExistence type="predicted"/>
<feature type="region of interest" description="Disordered" evidence="1">
    <location>
        <begin position="161"/>
        <end position="209"/>
    </location>
</feature>
<dbReference type="Proteomes" id="UP000245783">
    <property type="component" value="Unassembled WGS sequence"/>
</dbReference>
<feature type="region of interest" description="Disordered" evidence="1">
    <location>
        <begin position="308"/>
        <end position="382"/>
    </location>
</feature>
<protein>
    <submittedName>
        <fullName evidence="2">Uncharacterized protein</fullName>
    </submittedName>
</protein>
<name>A0A316VYQ4_9BASI</name>
<feature type="region of interest" description="Disordered" evidence="1">
    <location>
        <begin position="863"/>
        <end position="887"/>
    </location>
</feature>
<dbReference type="OrthoDB" id="3360572at2759"/>
<feature type="compositionally biased region" description="Basic and acidic residues" evidence="1">
    <location>
        <begin position="310"/>
        <end position="324"/>
    </location>
</feature>
<feature type="compositionally biased region" description="Low complexity" evidence="1">
    <location>
        <begin position="459"/>
        <end position="470"/>
    </location>
</feature>
<feature type="compositionally biased region" description="Basic and acidic residues" evidence="1">
    <location>
        <begin position="74"/>
        <end position="87"/>
    </location>
</feature>
<feature type="region of interest" description="Disordered" evidence="1">
    <location>
        <begin position="526"/>
        <end position="570"/>
    </location>
</feature>
<feature type="compositionally biased region" description="Low complexity" evidence="1">
    <location>
        <begin position="934"/>
        <end position="947"/>
    </location>
</feature>
<feature type="region of interest" description="Disordered" evidence="1">
    <location>
        <begin position="737"/>
        <end position="760"/>
    </location>
</feature>
<evidence type="ECO:0000313" key="2">
    <source>
        <dbReference type="EMBL" id="PWN42038.1"/>
    </source>
</evidence>
<feature type="region of interest" description="Disordered" evidence="1">
    <location>
        <begin position="910"/>
        <end position="969"/>
    </location>
</feature>
<feature type="compositionally biased region" description="Basic and acidic residues" evidence="1">
    <location>
        <begin position="51"/>
        <end position="63"/>
    </location>
</feature>
<feature type="compositionally biased region" description="Low complexity" evidence="1">
    <location>
        <begin position="742"/>
        <end position="754"/>
    </location>
</feature>
<gene>
    <name evidence="2" type="ORF">IE81DRAFT_145840</name>
</gene>
<organism evidence="2 3">
    <name type="scientific">Ceraceosorus guamensis</name>
    <dbReference type="NCBI Taxonomy" id="1522189"/>
    <lineage>
        <taxon>Eukaryota</taxon>
        <taxon>Fungi</taxon>
        <taxon>Dikarya</taxon>
        <taxon>Basidiomycota</taxon>
        <taxon>Ustilaginomycotina</taxon>
        <taxon>Exobasidiomycetes</taxon>
        <taxon>Ceraceosorales</taxon>
        <taxon>Ceraceosoraceae</taxon>
        <taxon>Ceraceosorus</taxon>
    </lineage>
</organism>